<organism evidence="9">
    <name type="scientific">marine metagenome</name>
    <dbReference type="NCBI Taxonomy" id="408172"/>
    <lineage>
        <taxon>unclassified sequences</taxon>
        <taxon>metagenomes</taxon>
        <taxon>ecological metagenomes</taxon>
    </lineage>
</organism>
<dbReference type="EMBL" id="UINC01001462">
    <property type="protein sequence ID" value="SUZ81311.1"/>
    <property type="molecule type" value="Genomic_DNA"/>
</dbReference>
<evidence type="ECO:0000256" key="4">
    <source>
        <dbReference type="ARBA" id="ARBA00014035"/>
    </source>
</evidence>
<dbReference type="GO" id="GO:0042597">
    <property type="term" value="C:periplasmic space"/>
    <property type="evidence" value="ECO:0007669"/>
    <property type="project" value="UniProtKB-SubCell"/>
</dbReference>
<keyword evidence="7" id="KW-0653">Protein transport</keyword>
<dbReference type="NCBIfam" id="TIGR00547">
    <property type="entry name" value="lolA"/>
    <property type="match status" value="1"/>
</dbReference>
<dbReference type="CDD" id="cd16325">
    <property type="entry name" value="LolA"/>
    <property type="match status" value="1"/>
</dbReference>
<evidence type="ECO:0000256" key="8">
    <source>
        <dbReference type="ARBA" id="ARBA00023186"/>
    </source>
</evidence>
<evidence type="ECO:0000256" key="1">
    <source>
        <dbReference type="ARBA" id="ARBA00004418"/>
    </source>
</evidence>
<dbReference type="Pfam" id="PF03548">
    <property type="entry name" value="LolA"/>
    <property type="match status" value="1"/>
</dbReference>
<evidence type="ECO:0000256" key="3">
    <source>
        <dbReference type="ARBA" id="ARBA00011245"/>
    </source>
</evidence>
<dbReference type="InterPro" id="IPR018323">
    <property type="entry name" value="OM_lipoprot_carrier_LolA_Pbac"/>
</dbReference>
<gene>
    <name evidence="9" type="ORF">METZ01_LOCUS34165</name>
</gene>
<evidence type="ECO:0000256" key="7">
    <source>
        <dbReference type="ARBA" id="ARBA00022927"/>
    </source>
</evidence>
<keyword evidence="6" id="KW-0574">Periplasm</keyword>
<dbReference type="PANTHER" id="PTHR35869:SF1">
    <property type="entry name" value="OUTER-MEMBRANE LIPOPROTEIN CARRIER PROTEIN"/>
    <property type="match status" value="1"/>
</dbReference>
<dbReference type="AlphaFoldDB" id="A0A381QPN1"/>
<comment type="similarity">
    <text evidence="2">Belongs to the LolA family.</text>
</comment>
<dbReference type="Gene3D" id="2.50.20.10">
    <property type="entry name" value="Lipoprotein localisation LolA/LolB/LppX"/>
    <property type="match status" value="1"/>
</dbReference>
<dbReference type="GO" id="GO:0042953">
    <property type="term" value="P:lipoprotein transport"/>
    <property type="evidence" value="ECO:0007669"/>
    <property type="project" value="InterPro"/>
</dbReference>
<dbReference type="InterPro" id="IPR004564">
    <property type="entry name" value="OM_lipoprot_carrier_LolA-like"/>
</dbReference>
<dbReference type="PANTHER" id="PTHR35869">
    <property type="entry name" value="OUTER-MEMBRANE LIPOPROTEIN CARRIER PROTEIN"/>
    <property type="match status" value="1"/>
</dbReference>
<proteinExistence type="inferred from homology"/>
<name>A0A381QPN1_9ZZZZ</name>
<comment type="subunit">
    <text evidence="3">Monomer.</text>
</comment>
<evidence type="ECO:0000313" key="9">
    <source>
        <dbReference type="EMBL" id="SUZ81311.1"/>
    </source>
</evidence>
<evidence type="ECO:0000256" key="6">
    <source>
        <dbReference type="ARBA" id="ARBA00022764"/>
    </source>
</evidence>
<reference evidence="9" key="1">
    <citation type="submission" date="2018-05" db="EMBL/GenBank/DDBJ databases">
        <authorList>
            <person name="Lanie J.A."/>
            <person name="Ng W.-L."/>
            <person name="Kazmierczak K.M."/>
            <person name="Andrzejewski T.M."/>
            <person name="Davidsen T.M."/>
            <person name="Wayne K.J."/>
            <person name="Tettelin H."/>
            <person name="Glass J.I."/>
            <person name="Rusch D."/>
            <person name="Podicherti R."/>
            <person name="Tsui H.-C.T."/>
            <person name="Winkler M.E."/>
        </authorList>
    </citation>
    <scope>NUCLEOTIDE SEQUENCE</scope>
</reference>
<comment type="subcellular location">
    <subcellularLocation>
        <location evidence="1">Periplasm</location>
    </subcellularLocation>
</comment>
<keyword evidence="5" id="KW-0813">Transport</keyword>
<protein>
    <recommendedName>
        <fullName evidence="4">Outer-membrane lipoprotein carrier protein</fullName>
    </recommendedName>
</protein>
<dbReference type="SUPFAM" id="SSF89392">
    <property type="entry name" value="Prokaryotic lipoproteins and lipoprotein localization factors"/>
    <property type="match status" value="1"/>
</dbReference>
<sequence>MRWLYEAPEEQLLVTNGQTMWLYDPLLENVTVQKLQKITEGTPLSFLLGLGNLQADFIHREISKNLLSGQDGLIVELEPKKSTANLAFIQLNVHPETYNLQTIALMDQQDNYRTIQLMNMKYNLEIEDNFFEFTVTNDMEVIEAGN</sequence>
<keyword evidence="8" id="KW-0143">Chaperone</keyword>
<evidence type="ECO:0000256" key="5">
    <source>
        <dbReference type="ARBA" id="ARBA00022448"/>
    </source>
</evidence>
<accession>A0A381QPN1</accession>
<dbReference type="InterPro" id="IPR029046">
    <property type="entry name" value="LolA/LolB/LppX"/>
</dbReference>
<evidence type="ECO:0000256" key="2">
    <source>
        <dbReference type="ARBA" id="ARBA00007615"/>
    </source>
</evidence>